<evidence type="ECO:0000256" key="3">
    <source>
        <dbReference type="ARBA" id="ARBA00022676"/>
    </source>
</evidence>
<evidence type="ECO:0000256" key="4">
    <source>
        <dbReference type="ARBA" id="ARBA00022679"/>
    </source>
</evidence>
<feature type="domain" description="Diacylglycerol glucosyltransferase N-terminal" evidence="6">
    <location>
        <begin position="19"/>
        <end position="185"/>
    </location>
</feature>
<evidence type="ECO:0000259" key="5">
    <source>
        <dbReference type="Pfam" id="PF04101"/>
    </source>
</evidence>
<dbReference type="InterPro" id="IPR050519">
    <property type="entry name" value="Glycosyltransf_28_UgtP"/>
</dbReference>
<comment type="caution">
    <text evidence="7">The sequence shown here is derived from an EMBL/GenBank/DDBJ whole genome shotgun (WGS) entry which is preliminary data.</text>
</comment>
<feature type="domain" description="Glycosyl transferase family 28 C-terminal" evidence="5">
    <location>
        <begin position="204"/>
        <end position="323"/>
    </location>
</feature>
<evidence type="ECO:0000313" key="8">
    <source>
        <dbReference type="Proteomes" id="UP000621492"/>
    </source>
</evidence>
<evidence type="ECO:0000256" key="1">
    <source>
        <dbReference type="ARBA" id="ARBA00004370"/>
    </source>
</evidence>
<accession>A0A9W5X6Q4</accession>
<dbReference type="GO" id="GO:0009247">
    <property type="term" value="P:glycolipid biosynthetic process"/>
    <property type="evidence" value="ECO:0007669"/>
    <property type="project" value="InterPro"/>
</dbReference>
<dbReference type="EMBL" id="BMJD01000035">
    <property type="protein sequence ID" value="GGB53836.1"/>
    <property type="molecule type" value="Genomic_DNA"/>
</dbReference>
<keyword evidence="3" id="KW-0328">Glycosyltransferase</keyword>
<proteinExistence type="inferred from homology"/>
<comment type="subcellular location">
    <subcellularLocation>
        <location evidence="1">Membrane</location>
    </subcellularLocation>
</comment>
<sequence length="374" mass="43378">MSQTVKALFLPFMQLPTGHHHVADALIQELAKCERNMNCDKVDILSYSYGKMERVVSSSYLTWIKLFPNVYNRLYQYVAYNKSQQTGHYFLYEGLFSHFLRRLINEKDPAIIFCTHALPSYIASRLKRKKQLNKMIINVYTDFFVNRVWGLEEIDYHFVPTVHVKKFLMERGVSKERIFITGIPVHPAVTRQGKQRPLSDKRAVLVTGGSLGVGAIGQILASSANVNRIHYHVLCGKNDSLYKQLLRQNRPNVTPYSYITSKDEMNDLYDKVDAVVTKPGGVTISESLQKYKPIFIYNPLPGQEQINARLLEKQGLIISSTINELERGLNLFFSDKRKQEIHRRNMNEYHDNLMKEPIYQIIDKCLQAELFKKH</sequence>
<evidence type="ECO:0000313" key="7">
    <source>
        <dbReference type="EMBL" id="GGB53836.1"/>
    </source>
</evidence>
<name>A0A9W5X6Q4_9BACI</name>
<dbReference type="Pfam" id="PF06925">
    <property type="entry name" value="MGDG_synth"/>
    <property type="match status" value="1"/>
</dbReference>
<keyword evidence="8" id="KW-1185">Reference proteome</keyword>
<evidence type="ECO:0000259" key="6">
    <source>
        <dbReference type="Pfam" id="PF06925"/>
    </source>
</evidence>
<dbReference type="InterPro" id="IPR007235">
    <property type="entry name" value="Glyco_trans_28_C"/>
</dbReference>
<dbReference type="InterPro" id="IPR009695">
    <property type="entry name" value="Diacylglyc_glucosyltr_N"/>
</dbReference>
<dbReference type="SUPFAM" id="SSF53756">
    <property type="entry name" value="UDP-Glycosyltransferase/glycogen phosphorylase"/>
    <property type="match status" value="1"/>
</dbReference>
<protein>
    <submittedName>
        <fullName evidence="7">Glycosyltransferase YkoN</fullName>
    </submittedName>
</protein>
<dbReference type="GO" id="GO:0016020">
    <property type="term" value="C:membrane"/>
    <property type="evidence" value="ECO:0007669"/>
    <property type="project" value="UniProtKB-SubCell"/>
</dbReference>
<dbReference type="Proteomes" id="UP000621492">
    <property type="component" value="Unassembled WGS sequence"/>
</dbReference>
<dbReference type="AlphaFoldDB" id="A0A9W5X6Q4"/>
<keyword evidence="4" id="KW-0808">Transferase</keyword>
<dbReference type="Gene3D" id="3.40.50.2000">
    <property type="entry name" value="Glycogen Phosphorylase B"/>
    <property type="match status" value="1"/>
</dbReference>
<reference evidence="7" key="1">
    <citation type="journal article" date="2014" name="Int. J. Syst. Evol. Microbiol.">
        <title>Complete genome sequence of Corynebacterium casei LMG S-19264T (=DSM 44701T), isolated from a smear-ripened cheese.</title>
        <authorList>
            <consortium name="US DOE Joint Genome Institute (JGI-PGF)"/>
            <person name="Walter F."/>
            <person name="Albersmeier A."/>
            <person name="Kalinowski J."/>
            <person name="Ruckert C."/>
        </authorList>
    </citation>
    <scope>NUCLEOTIDE SEQUENCE</scope>
    <source>
        <strain evidence="7">CGMCC 1.15454</strain>
    </source>
</reference>
<dbReference type="GO" id="GO:0016758">
    <property type="term" value="F:hexosyltransferase activity"/>
    <property type="evidence" value="ECO:0007669"/>
    <property type="project" value="InterPro"/>
</dbReference>
<dbReference type="PANTHER" id="PTHR43025">
    <property type="entry name" value="MONOGALACTOSYLDIACYLGLYCEROL SYNTHASE"/>
    <property type="match status" value="1"/>
</dbReference>
<evidence type="ECO:0000256" key="2">
    <source>
        <dbReference type="ARBA" id="ARBA00006962"/>
    </source>
</evidence>
<reference evidence="7" key="2">
    <citation type="submission" date="2020-09" db="EMBL/GenBank/DDBJ databases">
        <authorList>
            <person name="Sun Q."/>
            <person name="Zhou Y."/>
        </authorList>
    </citation>
    <scope>NUCLEOTIDE SEQUENCE</scope>
    <source>
        <strain evidence="7">CGMCC 1.15454</strain>
    </source>
</reference>
<dbReference type="Pfam" id="PF04101">
    <property type="entry name" value="Glyco_tran_28_C"/>
    <property type="match status" value="1"/>
</dbReference>
<gene>
    <name evidence="7" type="primary">ykoN</name>
    <name evidence="7" type="ORF">GCM10011409_34330</name>
</gene>
<comment type="similarity">
    <text evidence="2">Belongs to the glycosyltransferase 28 family.</text>
</comment>
<dbReference type="PANTHER" id="PTHR43025:SF3">
    <property type="entry name" value="MONOGALACTOSYLDIACYLGLYCEROL SYNTHASE 1, CHLOROPLASTIC"/>
    <property type="match status" value="1"/>
</dbReference>
<dbReference type="RefSeq" id="WP_188725563.1">
    <property type="nucleotide sequence ID" value="NZ_BMJD01000035.1"/>
</dbReference>
<organism evidence="7 8">
    <name type="scientific">Lentibacillus populi</name>
    <dbReference type="NCBI Taxonomy" id="1827502"/>
    <lineage>
        <taxon>Bacteria</taxon>
        <taxon>Bacillati</taxon>
        <taxon>Bacillota</taxon>
        <taxon>Bacilli</taxon>
        <taxon>Bacillales</taxon>
        <taxon>Bacillaceae</taxon>
        <taxon>Lentibacillus</taxon>
    </lineage>
</organism>